<evidence type="ECO:0000313" key="9">
    <source>
        <dbReference type="EMBL" id="MXP24750.1"/>
    </source>
</evidence>
<proteinExistence type="predicted"/>
<evidence type="ECO:0000259" key="8">
    <source>
        <dbReference type="PROSITE" id="PS51007"/>
    </source>
</evidence>
<keyword evidence="4" id="KW-0249">Electron transport</keyword>
<keyword evidence="2 6" id="KW-0349">Heme</keyword>
<dbReference type="GO" id="GO:0009055">
    <property type="term" value="F:electron transfer activity"/>
    <property type="evidence" value="ECO:0007669"/>
    <property type="project" value="InterPro"/>
</dbReference>
<dbReference type="EMBL" id="WTYQ01000001">
    <property type="protein sequence ID" value="MXP24750.1"/>
    <property type="molecule type" value="Genomic_DNA"/>
</dbReference>
<evidence type="ECO:0000256" key="1">
    <source>
        <dbReference type="ARBA" id="ARBA00022448"/>
    </source>
</evidence>
<dbReference type="SUPFAM" id="SSF46626">
    <property type="entry name" value="Cytochrome c"/>
    <property type="match status" value="1"/>
</dbReference>
<accession>A0A845A3J4</accession>
<dbReference type="GO" id="GO:0020037">
    <property type="term" value="F:heme binding"/>
    <property type="evidence" value="ECO:0007669"/>
    <property type="project" value="InterPro"/>
</dbReference>
<reference evidence="9 10" key="1">
    <citation type="submission" date="2019-12" db="EMBL/GenBank/DDBJ databases">
        <title>Genomic-based taxomic classification of the family Erythrobacteraceae.</title>
        <authorList>
            <person name="Xu L."/>
        </authorList>
    </citation>
    <scope>NUCLEOTIDE SEQUENCE [LARGE SCALE GENOMIC DNA]</scope>
    <source>
        <strain evidence="9 10">DSM 18604</strain>
    </source>
</reference>
<evidence type="ECO:0000256" key="7">
    <source>
        <dbReference type="SAM" id="SignalP"/>
    </source>
</evidence>
<evidence type="ECO:0000256" key="3">
    <source>
        <dbReference type="ARBA" id="ARBA00022723"/>
    </source>
</evidence>
<sequence length="150" mass="15892">MRHSFFYTQAAAILLIAPFLGACSDDRHDERLAAAGPNPSLSALMKVADADAGARKFGQCAACHTIRKGGADKNGPNLHGIFGKRMGQGSRAFSYTAALSNAGGTWDAQTLDAWLQNPQKVVPGTKMQFGGIADPLNRADVIAYLQKEAD</sequence>
<dbReference type="PROSITE" id="PS51257">
    <property type="entry name" value="PROKAR_LIPOPROTEIN"/>
    <property type="match status" value="1"/>
</dbReference>
<keyword evidence="5 6" id="KW-0408">Iron</keyword>
<dbReference type="Gene3D" id="1.10.760.10">
    <property type="entry name" value="Cytochrome c-like domain"/>
    <property type="match status" value="1"/>
</dbReference>
<dbReference type="InterPro" id="IPR002327">
    <property type="entry name" value="Cyt_c_1A/1B"/>
</dbReference>
<keyword evidence="3 6" id="KW-0479">Metal-binding</keyword>
<dbReference type="PANTHER" id="PTHR11961">
    <property type="entry name" value="CYTOCHROME C"/>
    <property type="match status" value="1"/>
</dbReference>
<dbReference type="GO" id="GO:0046872">
    <property type="term" value="F:metal ion binding"/>
    <property type="evidence" value="ECO:0007669"/>
    <property type="project" value="UniProtKB-KW"/>
</dbReference>
<organism evidence="9 10">
    <name type="scientific">Altericroceibacterium indicum</name>
    <dbReference type="NCBI Taxonomy" id="374177"/>
    <lineage>
        <taxon>Bacteria</taxon>
        <taxon>Pseudomonadati</taxon>
        <taxon>Pseudomonadota</taxon>
        <taxon>Alphaproteobacteria</taxon>
        <taxon>Sphingomonadales</taxon>
        <taxon>Erythrobacteraceae</taxon>
        <taxon>Altericroceibacterium</taxon>
    </lineage>
</organism>
<evidence type="ECO:0000256" key="4">
    <source>
        <dbReference type="ARBA" id="ARBA00022982"/>
    </source>
</evidence>
<protein>
    <submittedName>
        <fullName evidence="9">C-type cytochrome</fullName>
    </submittedName>
</protein>
<dbReference type="Proteomes" id="UP000460561">
    <property type="component" value="Unassembled WGS sequence"/>
</dbReference>
<gene>
    <name evidence="9" type="ORF">GRI39_01650</name>
</gene>
<evidence type="ECO:0000256" key="6">
    <source>
        <dbReference type="PROSITE-ProRule" id="PRU00433"/>
    </source>
</evidence>
<feature type="signal peptide" evidence="7">
    <location>
        <begin position="1"/>
        <end position="22"/>
    </location>
</feature>
<evidence type="ECO:0000256" key="2">
    <source>
        <dbReference type="ARBA" id="ARBA00022617"/>
    </source>
</evidence>
<evidence type="ECO:0000256" key="5">
    <source>
        <dbReference type="ARBA" id="ARBA00023004"/>
    </source>
</evidence>
<feature type="domain" description="Cytochrome c" evidence="8">
    <location>
        <begin position="48"/>
        <end position="149"/>
    </location>
</feature>
<feature type="chain" id="PRO_5032785636" evidence="7">
    <location>
        <begin position="23"/>
        <end position="150"/>
    </location>
</feature>
<comment type="caution">
    <text evidence="9">The sequence shown here is derived from an EMBL/GenBank/DDBJ whole genome shotgun (WGS) entry which is preliminary data.</text>
</comment>
<dbReference type="InterPro" id="IPR036909">
    <property type="entry name" value="Cyt_c-like_dom_sf"/>
</dbReference>
<evidence type="ECO:0000313" key="10">
    <source>
        <dbReference type="Proteomes" id="UP000460561"/>
    </source>
</evidence>
<dbReference type="PRINTS" id="PR00604">
    <property type="entry name" value="CYTCHRMECIAB"/>
</dbReference>
<dbReference type="AlphaFoldDB" id="A0A845A3J4"/>
<dbReference type="PROSITE" id="PS51007">
    <property type="entry name" value="CYTC"/>
    <property type="match status" value="1"/>
</dbReference>
<keyword evidence="1" id="KW-0813">Transport</keyword>
<dbReference type="OrthoDB" id="9805828at2"/>
<dbReference type="Pfam" id="PF00034">
    <property type="entry name" value="Cytochrom_C"/>
    <property type="match status" value="1"/>
</dbReference>
<keyword evidence="10" id="KW-1185">Reference proteome</keyword>
<dbReference type="RefSeq" id="WP_160737950.1">
    <property type="nucleotide sequence ID" value="NZ_WTYQ01000001.1"/>
</dbReference>
<name>A0A845A3J4_9SPHN</name>
<dbReference type="InterPro" id="IPR009056">
    <property type="entry name" value="Cyt_c-like_dom"/>
</dbReference>
<keyword evidence="7" id="KW-0732">Signal</keyword>